<evidence type="ECO:0000256" key="1">
    <source>
        <dbReference type="SAM" id="MobiDB-lite"/>
    </source>
</evidence>
<dbReference type="Gene3D" id="3.30.420.10">
    <property type="entry name" value="Ribonuclease H-like superfamily/Ribonuclease H"/>
    <property type="match status" value="1"/>
</dbReference>
<dbReference type="InterPro" id="IPR036085">
    <property type="entry name" value="PAZ_dom_sf"/>
</dbReference>
<dbReference type="InterPro" id="IPR036397">
    <property type="entry name" value="RNaseH_sf"/>
</dbReference>
<dbReference type="InterPro" id="IPR003165">
    <property type="entry name" value="Piwi"/>
</dbReference>
<dbReference type="AlphaFoldDB" id="A0A9W9CAF9"/>
<dbReference type="SUPFAM" id="SSF101690">
    <property type="entry name" value="PAZ domain"/>
    <property type="match status" value="1"/>
</dbReference>
<dbReference type="GeneID" id="80910559"/>
<dbReference type="Gene3D" id="3.40.50.2300">
    <property type="match status" value="1"/>
</dbReference>
<feature type="compositionally biased region" description="Low complexity" evidence="1">
    <location>
        <begin position="101"/>
        <end position="113"/>
    </location>
</feature>
<dbReference type="SUPFAM" id="SSF53098">
    <property type="entry name" value="Ribonuclease H-like"/>
    <property type="match status" value="1"/>
</dbReference>
<dbReference type="Gene3D" id="2.170.260.10">
    <property type="entry name" value="paz domain"/>
    <property type="match status" value="1"/>
</dbReference>
<evidence type="ECO:0000313" key="3">
    <source>
        <dbReference type="EMBL" id="KAJ4351686.1"/>
    </source>
</evidence>
<feature type="region of interest" description="Disordered" evidence="1">
    <location>
        <begin position="1064"/>
        <end position="1092"/>
    </location>
</feature>
<dbReference type="RefSeq" id="XP_056070042.1">
    <property type="nucleotide sequence ID" value="XM_056215795.1"/>
</dbReference>
<keyword evidence="4" id="KW-1185">Reference proteome</keyword>
<dbReference type="PANTHER" id="PTHR22891">
    <property type="entry name" value="EUKARYOTIC TRANSLATION INITIATION FACTOR 2C"/>
    <property type="match status" value="1"/>
</dbReference>
<feature type="region of interest" description="Disordered" evidence="1">
    <location>
        <begin position="101"/>
        <end position="148"/>
    </location>
</feature>
<name>A0A9W9CAF9_9PLEO</name>
<reference evidence="3" key="1">
    <citation type="submission" date="2022-10" db="EMBL/GenBank/DDBJ databases">
        <title>Tapping the CABI collections for fungal endophytes: first genome assemblies for Collariella, Neodidymelliopsis, Ascochyta clinopodiicola, Didymella pomorum, Didymosphaeria variabile, Neocosmospora piperis and Neocucurbitaria cava.</title>
        <authorList>
            <person name="Hill R."/>
        </authorList>
    </citation>
    <scope>NUCLEOTIDE SEQUENCE</scope>
    <source>
        <strain evidence="3">IMI 356815</strain>
    </source>
</reference>
<sequence>MAPSKVTYEELRKKEKTAITDQFFTTNCIRCNDPSHSCLICPNAASNYATGPYGWLGDGKKMGADKHINDLKATYQRNPADKIFSQALKNRRAQLAALIGSSASNSTPAPASSVGLDSPQVSMTDETTMPTSTDTSAFTKTPARSKDSLQIDAFDNAGEATDTQDEQYEQEGNYPDLRRTVVDSHQPTSVPPPSSQDLARPPNIAQPSTLQHLDHNQLDFPKREHVFPNEHSHVFTNHFEVQISKDLILHRYTILSNFSALSKGKVKDIVKTAIQESEYLFNYQASFATDYFDTIIAWTDLHSRIPLERTELQTNNIAPGTEWKLISLQDGATPRHLRLRYEGTVNIPSIIEYPNAIDTCARDIQDPTRAALNILISKCFEESTTNTFKVGANKYYLKNSYRPLVGTPPQICRSLETSRGFDYQMKPGVGKILLNLQTRTSASYRPVLLSQLMIDRQTFSGIRSELRAILAGLWVRIEYKRGDPNDTETYTRLNSEEARVKKICDLGDPLRAQNFSLNGTNVNVRDYIHNSRNVTLQHPELWAVNLGSRQDPKWYAPEELQIMPYQLHKDLLRPIWTAAMINTACIKPYENAALIEVSGMEALGFAPNAVGMSALVSARWNTKGKQFLRRNWKDIGVQLLMDQGVADPTLARRCFEQFRDFAGRPTGDHKNYSVAKMIQIGPAVTLDPTNREAMTAVMAAAQRNTDLFLMVLANRDQDAYANFKDLADRKFGKHSLCVTEAKFRSKLGEKMGNLMLKANLKTGGINHTIHGGQIQRMFGDTLVLGADVTHPGPTAIVGCPSIAAIVGSVDELAGRFLGSMRLQSQGKKEMIDEVESMVTERIIDWCGEQQAAKRQPGQCLLPMNIIYYRDGVSDDQFKQVKEEELPYIRQAFLAAVEQLKLDRKIPADSNPPLPKITAIICVKRHSVRFYPDDKAGGADKTGNCHPGTLVDDVVTSPFYMDFYLQSHAAIQGTAKPAHYFVIENEMKLSELRIRQLTHELCYTYVRSTSGVSYASPAYYADRLCERGRCYLRDFFVRTTAGRPRRNDIERKQNQQQDALRHKRVKRYGPERDPNTGRKRRVTGSEQEQIQTDRNSLRDFCNGWTMNEAELALYGVADSKPNGDLIPNSPRNPWGNQPLGRTMFWM</sequence>
<protein>
    <recommendedName>
        <fullName evidence="2">Piwi domain-containing protein</fullName>
    </recommendedName>
</protein>
<feature type="compositionally biased region" description="Polar residues" evidence="1">
    <location>
        <begin position="1083"/>
        <end position="1092"/>
    </location>
</feature>
<gene>
    <name evidence="3" type="ORF">N0V89_007029</name>
</gene>
<dbReference type="GO" id="GO:0003676">
    <property type="term" value="F:nucleic acid binding"/>
    <property type="evidence" value="ECO:0007669"/>
    <property type="project" value="InterPro"/>
</dbReference>
<comment type="caution">
    <text evidence="3">The sequence shown here is derived from an EMBL/GenBank/DDBJ whole genome shotgun (WGS) entry which is preliminary data.</text>
</comment>
<feature type="region of interest" description="Disordered" evidence="1">
    <location>
        <begin position="183"/>
        <end position="204"/>
    </location>
</feature>
<dbReference type="Proteomes" id="UP001140513">
    <property type="component" value="Unassembled WGS sequence"/>
</dbReference>
<organism evidence="3 4">
    <name type="scientific">Didymosphaeria variabile</name>
    <dbReference type="NCBI Taxonomy" id="1932322"/>
    <lineage>
        <taxon>Eukaryota</taxon>
        <taxon>Fungi</taxon>
        <taxon>Dikarya</taxon>
        <taxon>Ascomycota</taxon>
        <taxon>Pezizomycotina</taxon>
        <taxon>Dothideomycetes</taxon>
        <taxon>Pleosporomycetidae</taxon>
        <taxon>Pleosporales</taxon>
        <taxon>Massarineae</taxon>
        <taxon>Didymosphaeriaceae</taxon>
        <taxon>Didymosphaeria</taxon>
    </lineage>
</organism>
<evidence type="ECO:0000259" key="2">
    <source>
        <dbReference type="PROSITE" id="PS50822"/>
    </source>
</evidence>
<proteinExistence type="predicted"/>
<evidence type="ECO:0000313" key="4">
    <source>
        <dbReference type="Proteomes" id="UP001140513"/>
    </source>
</evidence>
<dbReference type="PROSITE" id="PS50822">
    <property type="entry name" value="PIWI"/>
    <property type="match status" value="1"/>
</dbReference>
<dbReference type="Pfam" id="PF02171">
    <property type="entry name" value="Piwi"/>
    <property type="match status" value="1"/>
</dbReference>
<dbReference type="SMART" id="SM00950">
    <property type="entry name" value="Piwi"/>
    <property type="match status" value="1"/>
</dbReference>
<dbReference type="InterPro" id="IPR012337">
    <property type="entry name" value="RNaseH-like_sf"/>
</dbReference>
<accession>A0A9W9CAF9</accession>
<dbReference type="EMBL" id="JAPEUX010000005">
    <property type="protein sequence ID" value="KAJ4351686.1"/>
    <property type="molecule type" value="Genomic_DNA"/>
</dbReference>
<dbReference type="OrthoDB" id="10252740at2759"/>
<feature type="compositionally biased region" description="Low complexity" evidence="1">
    <location>
        <begin position="122"/>
        <end position="136"/>
    </location>
</feature>
<feature type="domain" description="Piwi" evidence="2">
    <location>
        <begin position="707"/>
        <end position="1032"/>
    </location>
</feature>